<sequence length="204" mass="24123">MFRGGFLAWRLCIHYPERVKAIISLSTPYIPPNDNYISLESVAEILPNLQYQVYLSHPKAEIELDSNDHIKLFDGKSMLGHVIDGTHGFHGGLNWYKTRKVNYQDEKGTRKQIHHPALMVTASKDLHIYPSMTKNMHKFCKDLSIKNIENSGHWMMIEQTNQLHEYLDEFLEYVKNNESILIEKQQQYRPYYYRYQSKENKAKL</sequence>
<accession>A0A9N8VSY8</accession>
<evidence type="ECO:0000256" key="1">
    <source>
        <dbReference type="ARBA" id="ARBA00022801"/>
    </source>
</evidence>
<evidence type="ECO:0000259" key="3">
    <source>
        <dbReference type="Pfam" id="PF00561"/>
    </source>
</evidence>
<dbReference type="Proteomes" id="UP000789706">
    <property type="component" value="Unassembled WGS sequence"/>
</dbReference>
<organism evidence="4 5">
    <name type="scientific">Diversispora eburnea</name>
    <dbReference type="NCBI Taxonomy" id="1213867"/>
    <lineage>
        <taxon>Eukaryota</taxon>
        <taxon>Fungi</taxon>
        <taxon>Fungi incertae sedis</taxon>
        <taxon>Mucoromycota</taxon>
        <taxon>Glomeromycotina</taxon>
        <taxon>Glomeromycetes</taxon>
        <taxon>Diversisporales</taxon>
        <taxon>Diversisporaceae</taxon>
        <taxon>Diversispora</taxon>
    </lineage>
</organism>
<evidence type="ECO:0000256" key="2">
    <source>
        <dbReference type="ARBA" id="ARBA00038334"/>
    </source>
</evidence>
<dbReference type="PANTHER" id="PTHR43329">
    <property type="entry name" value="EPOXIDE HYDROLASE"/>
    <property type="match status" value="1"/>
</dbReference>
<reference evidence="4" key="1">
    <citation type="submission" date="2021-06" db="EMBL/GenBank/DDBJ databases">
        <authorList>
            <person name="Kallberg Y."/>
            <person name="Tangrot J."/>
            <person name="Rosling A."/>
        </authorList>
    </citation>
    <scope>NUCLEOTIDE SEQUENCE</scope>
    <source>
        <strain evidence="4">AZ414A</strain>
    </source>
</reference>
<gene>
    <name evidence="4" type="ORF">DEBURN_LOCUS2568</name>
</gene>
<dbReference type="OrthoDB" id="408373at2759"/>
<dbReference type="Pfam" id="PF00561">
    <property type="entry name" value="Abhydrolase_1"/>
    <property type="match status" value="1"/>
</dbReference>
<protein>
    <submittedName>
        <fullName evidence="4">848_t:CDS:1</fullName>
    </submittedName>
</protein>
<dbReference type="InterPro" id="IPR000073">
    <property type="entry name" value="AB_hydrolase_1"/>
</dbReference>
<keyword evidence="1" id="KW-0378">Hydrolase</keyword>
<dbReference type="Gene3D" id="3.40.50.1820">
    <property type="entry name" value="alpha/beta hydrolase"/>
    <property type="match status" value="1"/>
</dbReference>
<evidence type="ECO:0000313" key="4">
    <source>
        <dbReference type="EMBL" id="CAG8458886.1"/>
    </source>
</evidence>
<keyword evidence="5" id="KW-1185">Reference proteome</keyword>
<evidence type="ECO:0000313" key="5">
    <source>
        <dbReference type="Proteomes" id="UP000789706"/>
    </source>
</evidence>
<proteinExistence type="inferred from homology"/>
<name>A0A9N8VSY8_9GLOM</name>
<dbReference type="AlphaFoldDB" id="A0A9N8VSY8"/>
<comment type="caution">
    <text evidence="4">The sequence shown here is derived from an EMBL/GenBank/DDBJ whole genome shotgun (WGS) entry which is preliminary data.</text>
</comment>
<dbReference type="GO" id="GO:0016787">
    <property type="term" value="F:hydrolase activity"/>
    <property type="evidence" value="ECO:0007669"/>
    <property type="project" value="UniProtKB-KW"/>
</dbReference>
<dbReference type="EMBL" id="CAJVPK010000143">
    <property type="protein sequence ID" value="CAG8458886.1"/>
    <property type="molecule type" value="Genomic_DNA"/>
</dbReference>
<comment type="similarity">
    <text evidence="2">Belongs to the AB hydrolase superfamily. Epoxide hydrolase family.</text>
</comment>
<dbReference type="SUPFAM" id="SSF53474">
    <property type="entry name" value="alpha/beta-Hydrolases"/>
    <property type="match status" value="1"/>
</dbReference>
<dbReference type="PRINTS" id="PR00412">
    <property type="entry name" value="EPOXHYDRLASE"/>
</dbReference>
<dbReference type="InterPro" id="IPR000639">
    <property type="entry name" value="Epox_hydrolase-like"/>
</dbReference>
<dbReference type="InterPro" id="IPR029058">
    <property type="entry name" value="AB_hydrolase_fold"/>
</dbReference>
<feature type="domain" description="AB hydrolase-1" evidence="3">
    <location>
        <begin position="4"/>
        <end position="158"/>
    </location>
</feature>